<keyword evidence="2" id="KW-0677">Repeat</keyword>
<dbReference type="InterPro" id="IPR036322">
    <property type="entry name" value="WD40_repeat_dom_sf"/>
</dbReference>
<evidence type="ECO:0000313" key="5">
    <source>
        <dbReference type="Proteomes" id="UP000886523"/>
    </source>
</evidence>
<evidence type="ECO:0000313" key="4">
    <source>
        <dbReference type="EMBL" id="KAF9502685.1"/>
    </source>
</evidence>
<dbReference type="GO" id="GO:0030490">
    <property type="term" value="P:maturation of SSU-rRNA"/>
    <property type="evidence" value="ECO:0007669"/>
    <property type="project" value="TreeGrafter"/>
</dbReference>
<dbReference type="PANTHER" id="PTHR19853">
    <property type="entry name" value="WD REPEAT CONTAINING PROTEIN 3 WDR3"/>
    <property type="match status" value="1"/>
</dbReference>
<evidence type="ECO:0000256" key="2">
    <source>
        <dbReference type="ARBA" id="ARBA00022737"/>
    </source>
</evidence>
<dbReference type="InterPro" id="IPR051570">
    <property type="entry name" value="TBC1_cilium_biogenesis"/>
</dbReference>
<feature type="non-terminal residue" evidence="4">
    <location>
        <position position="1"/>
    </location>
</feature>
<dbReference type="PANTHER" id="PTHR19853:SF0">
    <property type="entry name" value="WD REPEAT-CONTAINING PROTEIN 3"/>
    <property type="match status" value="1"/>
</dbReference>
<feature type="compositionally biased region" description="Basic and acidic residues" evidence="3">
    <location>
        <begin position="89"/>
        <end position="100"/>
    </location>
</feature>
<evidence type="ECO:0000256" key="3">
    <source>
        <dbReference type="SAM" id="MobiDB-lite"/>
    </source>
</evidence>
<sequence>DYDYVHVHGTCMVAQTDKFSQMFKGIEGLLGLTSKVHVQSVNSELGKAPRDKIFDLARLGNRIWSAQKQVRRQKRDREKAKRKGKGKKGKENGDGGAKDGDIEDAEEIALEDLFTPYLVIGASSKIRSFSFVNEEPVFRVPSPPQSTKKEKTTPEATRHFSVDIPGHHTDACTLSSDGQLLASASHGSLKVWNLKTTSCIRTLDCGDALCSTFLPDDRHIAVGTKGGETQLYDIASSALIDTIKAHGGAL</sequence>
<protein>
    <submittedName>
        <fullName evidence="4">Uncharacterized protein</fullName>
    </submittedName>
</protein>
<comment type="caution">
    <text evidence="4">The sequence shown here is derived from an EMBL/GenBank/DDBJ whole genome shotgun (WGS) entry which is preliminary data.</text>
</comment>
<dbReference type="InterPro" id="IPR001680">
    <property type="entry name" value="WD40_rpt"/>
</dbReference>
<gene>
    <name evidence="4" type="ORF">BS47DRAFT_1370093</name>
</gene>
<feature type="compositionally biased region" description="Basic residues" evidence="3">
    <location>
        <begin position="69"/>
        <end position="88"/>
    </location>
</feature>
<evidence type="ECO:0000256" key="1">
    <source>
        <dbReference type="ARBA" id="ARBA00022574"/>
    </source>
</evidence>
<dbReference type="AlphaFoldDB" id="A0A9P6AA34"/>
<dbReference type="Proteomes" id="UP000886523">
    <property type="component" value="Unassembled WGS sequence"/>
</dbReference>
<dbReference type="InterPro" id="IPR015943">
    <property type="entry name" value="WD40/YVTN_repeat-like_dom_sf"/>
</dbReference>
<dbReference type="OrthoDB" id="407922at2759"/>
<organism evidence="4 5">
    <name type="scientific">Hydnum rufescens UP504</name>
    <dbReference type="NCBI Taxonomy" id="1448309"/>
    <lineage>
        <taxon>Eukaryota</taxon>
        <taxon>Fungi</taxon>
        <taxon>Dikarya</taxon>
        <taxon>Basidiomycota</taxon>
        <taxon>Agaricomycotina</taxon>
        <taxon>Agaricomycetes</taxon>
        <taxon>Cantharellales</taxon>
        <taxon>Hydnaceae</taxon>
        <taxon>Hydnum</taxon>
    </lineage>
</organism>
<proteinExistence type="predicted"/>
<dbReference type="SMART" id="SM00320">
    <property type="entry name" value="WD40"/>
    <property type="match status" value="2"/>
</dbReference>
<dbReference type="EMBL" id="MU129734">
    <property type="protein sequence ID" value="KAF9502685.1"/>
    <property type="molecule type" value="Genomic_DNA"/>
</dbReference>
<feature type="region of interest" description="Disordered" evidence="3">
    <location>
        <begin position="67"/>
        <end position="100"/>
    </location>
</feature>
<dbReference type="Gene3D" id="2.130.10.10">
    <property type="entry name" value="YVTN repeat-like/Quinoprotein amine dehydrogenase"/>
    <property type="match status" value="1"/>
</dbReference>
<dbReference type="GO" id="GO:0032040">
    <property type="term" value="C:small-subunit processome"/>
    <property type="evidence" value="ECO:0007669"/>
    <property type="project" value="TreeGrafter"/>
</dbReference>
<dbReference type="SUPFAM" id="SSF50978">
    <property type="entry name" value="WD40 repeat-like"/>
    <property type="match status" value="1"/>
</dbReference>
<keyword evidence="5" id="KW-1185">Reference proteome</keyword>
<dbReference type="GO" id="GO:0030515">
    <property type="term" value="F:snoRNA binding"/>
    <property type="evidence" value="ECO:0007669"/>
    <property type="project" value="TreeGrafter"/>
</dbReference>
<name>A0A9P6AA34_9AGAM</name>
<accession>A0A9P6AA34</accession>
<reference evidence="4" key="1">
    <citation type="journal article" date="2020" name="Nat. Commun.">
        <title>Large-scale genome sequencing of mycorrhizal fungi provides insights into the early evolution of symbiotic traits.</title>
        <authorList>
            <person name="Miyauchi S."/>
            <person name="Kiss E."/>
            <person name="Kuo A."/>
            <person name="Drula E."/>
            <person name="Kohler A."/>
            <person name="Sanchez-Garcia M."/>
            <person name="Morin E."/>
            <person name="Andreopoulos B."/>
            <person name="Barry K.W."/>
            <person name="Bonito G."/>
            <person name="Buee M."/>
            <person name="Carver A."/>
            <person name="Chen C."/>
            <person name="Cichocki N."/>
            <person name="Clum A."/>
            <person name="Culley D."/>
            <person name="Crous P.W."/>
            <person name="Fauchery L."/>
            <person name="Girlanda M."/>
            <person name="Hayes R.D."/>
            <person name="Keri Z."/>
            <person name="LaButti K."/>
            <person name="Lipzen A."/>
            <person name="Lombard V."/>
            <person name="Magnuson J."/>
            <person name="Maillard F."/>
            <person name="Murat C."/>
            <person name="Nolan M."/>
            <person name="Ohm R.A."/>
            <person name="Pangilinan J."/>
            <person name="Pereira M.F."/>
            <person name="Perotto S."/>
            <person name="Peter M."/>
            <person name="Pfister S."/>
            <person name="Riley R."/>
            <person name="Sitrit Y."/>
            <person name="Stielow J.B."/>
            <person name="Szollosi G."/>
            <person name="Zifcakova L."/>
            <person name="Stursova M."/>
            <person name="Spatafora J.W."/>
            <person name="Tedersoo L."/>
            <person name="Vaario L.M."/>
            <person name="Yamada A."/>
            <person name="Yan M."/>
            <person name="Wang P."/>
            <person name="Xu J."/>
            <person name="Bruns T."/>
            <person name="Baldrian P."/>
            <person name="Vilgalys R."/>
            <person name="Dunand C."/>
            <person name="Henrissat B."/>
            <person name="Grigoriev I.V."/>
            <person name="Hibbett D."/>
            <person name="Nagy L.G."/>
            <person name="Martin F.M."/>
        </authorList>
    </citation>
    <scope>NUCLEOTIDE SEQUENCE</scope>
    <source>
        <strain evidence="4">UP504</strain>
    </source>
</reference>
<keyword evidence="1" id="KW-0853">WD repeat</keyword>
<dbReference type="GO" id="GO:0034388">
    <property type="term" value="C:Pwp2p-containing subcomplex of 90S preribosome"/>
    <property type="evidence" value="ECO:0007669"/>
    <property type="project" value="TreeGrafter"/>
</dbReference>